<reference evidence="3 4" key="1">
    <citation type="submission" date="2017-03" db="EMBL/GenBank/DDBJ databases">
        <authorList>
            <person name="Afonso C.L."/>
            <person name="Miller P.J."/>
            <person name="Scott M.A."/>
            <person name="Spackman E."/>
            <person name="Goraichik I."/>
            <person name="Dimitrov K.M."/>
            <person name="Suarez D.L."/>
            <person name="Swayne D.E."/>
        </authorList>
    </citation>
    <scope>NUCLEOTIDE SEQUENCE [LARGE SCALE GENOMIC DNA]</scope>
    <source>
        <strain evidence="3">SB41UT1</strain>
    </source>
</reference>
<feature type="domain" description="FAD-binding FR-type" evidence="2">
    <location>
        <begin position="3"/>
        <end position="106"/>
    </location>
</feature>
<evidence type="ECO:0000313" key="3">
    <source>
        <dbReference type="EMBL" id="SMA40632.1"/>
    </source>
</evidence>
<evidence type="ECO:0000259" key="2">
    <source>
        <dbReference type="PROSITE" id="PS51384"/>
    </source>
</evidence>
<dbReference type="Gene3D" id="2.40.30.10">
    <property type="entry name" value="Translation factors"/>
    <property type="match status" value="1"/>
</dbReference>
<protein>
    <submittedName>
        <fullName evidence="3">Phenol hydroxylase P5 protein</fullName>
        <ecNumber evidence="3">1.14.13.7</ecNumber>
    </submittedName>
</protein>
<dbReference type="PANTHER" id="PTHR47354:SF5">
    <property type="entry name" value="PROTEIN RFBI"/>
    <property type="match status" value="1"/>
</dbReference>
<dbReference type="AlphaFoldDB" id="A0A1X7AGS7"/>
<dbReference type="InterPro" id="IPR008333">
    <property type="entry name" value="Cbr1-like_FAD-bd_dom"/>
</dbReference>
<dbReference type="InterPro" id="IPR001433">
    <property type="entry name" value="OxRdtase_FAD/NAD-bd"/>
</dbReference>
<evidence type="ECO:0000256" key="1">
    <source>
        <dbReference type="ARBA" id="ARBA00034078"/>
    </source>
</evidence>
<dbReference type="InterPro" id="IPR039261">
    <property type="entry name" value="FNR_nucleotide-bd"/>
</dbReference>
<dbReference type="OrthoDB" id="4258484at2"/>
<keyword evidence="3" id="KW-0560">Oxidoreductase</keyword>
<keyword evidence="4" id="KW-1185">Reference proteome</keyword>
<dbReference type="EC" id="1.14.13.7" evidence="3"/>
<dbReference type="Pfam" id="PF00970">
    <property type="entry name" value="FAD_binding_6"/>
    <property type="match status" value="1"/>
</dbReference>
<accession>A0A1X7AGS7</accession>
<comment type="cofactor">
    <cofactor evidence="1">
        <name>[2Fe-2S] cluster</name>
        <dbReference type="ChEBI" id="CHEBI:190135"/>
    </cofactor>
</comment>
<dbReference type="PRINTS" id="PR00410">
    <property type="entry name" value="PHEHYDRXLASE"/>
</dbReference>
<dbReference type="SUPFAM" id="SSF52343">
    <property type="entry name" value="Ferredoxin reductase-like, C-terminal NADP-linked domain"/>
    <property type="match status" value="1"/>
</dbReference>
<dbReference type="InterPro" id="IPR017938">
    <property type="entry name" value="Riboflavin_synthase-like_b-brl"/>
</dbReference>
<dbReference type="RefSeq" id="WP_087107886.1">
    <property type="nucleotide sequence ID" value="NZ_CBCSCN010000001.1"/>
</dbReference>
<dbReference type="InterPro" id="IPR050415">
    <property type="entry name" value="MRET"/>
</dbReference>
<dbReference type="InterPro" id="IPR001709">
    <property type="entry name" value="Flavoprot_Pyr_Nucl_cyt_Rdtase"/>
</dbReference>
<gene>
    <name evidence="3" type="primary">mphP_2</name>
    <name evidence="3" type="ORF">EHSB41UT_01216</name>
</gene>
<dbReference type="PRINTS" id="PR00371">
    <property type="entry name" value="FPNCR"/>
</dbReference>
<sequence length="243" mass="26742">MPRPTYSMELVSKEQLAPATIGLTFQVTNPPAFEAGQFVSIHFTFEGEELKRSYSIASSPEQLTEDGTLEIAVGLVADGKASQFFEQAEVGQTVEMSGPFGVLTLPEQLPSRLILVGTGTGVAPYRAMQPQLEALAQQGQNIHILMGARTRNDLFYQADFQQMADLQTVTYEACLSREDSVDKQAGEYAGYVQKRLSELPLTPGNDLIFLCGNPNMIDDCVTQLTEAGFGPRQVKREKYTFSR</sequence>
<dbReference type="PANTHER" id="PTHR47354">
    <property type="entry name" value="NADH OXIDOREDUCTASE HCR"/>
    <property type="match status" value="1"/>
</dbReference>
<dbReference type="PROSITE" id="PS51384">
    <property type="entry name" value="FAD_FR"/>
    <property type="match status" value="1"/>
</dbReference>
<organism evidence="3 4">
    <name type="scientific">Parendozoicomonas haliclonae</name>
    <dbReference type="NCBI Taxonomy" id="1960125"/>
    <lineage>
        <taxon>Bacteria</taxon>
        <taxon>Pseudomonadati</taxon>
        <taxon>Pseudomonadota</taxon>
        <taxon>Gammaproteobacteria</taxon>
        <taxon>Oceanospirillales</taxon>
        <taxon>Endozoicomonadaceae</taxon>
        <taxon>Parendozoicomonas</taxon>
    </lineage>
</organism>
<evidence type="ECO:0000313" key="4">
    <source>
        <dbReference type="Proteomes" id="UP000196573"/>
    </source>
</evidence>
<proteinExistence type="predicted"/>
<dbReference type="Proteomes" id="UP000196573">
    <property type="component" value="Unassembled WGS sequence"/>
</dbReference>
<dbReference type="Gene3D" id="3.40.50.80">
    <property type="entry name" value="Nucleotide-binding domain of ferredoxin-NADP reductase (FNR) module"/>
    <property type="match status" value="1"/>
</dbReference>
<dbReference type="Pfam" id="PF00175">
    <property type="entry name" value="NAD_binding_1"/>
    <property type="match status" value="1"/>
</dbReference>
<dbReference type="GO" id="GO:0018662">
    <property type="term" value="F:phenol 2-monooxygenase activity"/>
    <property type="evidence" value="ECO:0007669"/>
    <property type="project" value="UniProtKB-EC"/>
</dbReference>
<dbReference type="EMBL" id="FWPT01000002">
    <property type="protein sequence ID" value="SMA40632.1"/>
    <property type="molecule type" value="Genomic_DNA"/>
</dbReference>
<dbReference type="InterPro" id="IPR017927">
    <property type="entry name" value="FAD-bd_FR_type"/>
</dbReference>
<name>A0A1X7AGS7_9GAMM</name>
<dbReference type="SUPFAM" id="SSF63380">
    <property type="entry name" value="Riboflavin synthase domain-like"/>
    <property type="match status" value="1"/>
</dbReference>